<reference evidence="1 2" key="2">
    <citation type="journal article" date="2016" name="ISME J.">
        <title>Physiological and genomic characterization of two novel marine thaumarchaeal strains indicates niche differentiation.</title>
        <authorList>
            <person name="Bayer B."/>
            <person name="Vojvoda J."/>
            <person name="Offre P."/>
            <person name="Alves R.J."/>
            <person name="Elisabeth N.H."/>
            <person name="Garcia J.A."/>
            <person name="Volland J.M."/>
            <person name="Srivastava A."/>
            <person name="Schleper C."/>
            <person name="Herndl G.J."/>
        </authorList>
    </citation>
    <scope>NUCLEOTIDE SEQUENCE [LARGE SCALE GENOMIC DNA]</scope>
    <source>
        <strain evidence="1 2">NF5</strain>
    </source>
</reference>
<protein>
    <submittedName>
        <fullName evidence="1">Uncharacterized protein</fullName>
    </submittedName>
</protein>
<sequence length="56" mass="6672">MVFTVLEGEKSMIEAFTAFLQNLEFGLYNAIIRINEKIHDLNKFQRFNTEILKTYK</sequence>
<dbReference type="KEGG" id="nin:NADRNF5_0517"/>
<evidence type="ECO:0000313" key="2">
    <source>
        <dbReference type="Proteomes" id="UP000032408"/>
    </source>
</evidence>
<dbReference type="AlphaFoldDB" id="A0A0D5C0W0"/>
<dbReference type="HOGENOM" id="CLU_3002965_0_0_2"/>
<evidence type="ECO:0000313" key="1">
    <source>
        <dbReference type="EMBL" id="AJW70213.1"/>
    </source>
</evidence>
<dbReference type="RefSeq" id="WP_371504022.1">
    <property type="nucleotide sequence ID" value="NZ_CP167059.1"/>
</dbReference>
<accession>A0A0D5C0W0</accession>
<reference evidence="2" key="1">
    <citation type="submission" date="2015-03" db="EMBL/GenBank/DDBJ databases">
        <title>Characterization of two novel Thaumarchaeota isolated from the Northern Adriatic Sea.</title>
        <authorList>
            <person name="Bayer B."/>
            <person name="Vojvoda J."/>
            <person name="Offre P."/>
            <person name="Srivastava A."/>
            <person name="Elisabeth N."/>
            <person name="Garcia J.A.L."/>
            <person name="Schleper C."/>
            <person name="Herndl G.J."/>
        </authorList>
    </citation>
    <scope>NUCLEOTIDE SEQUENCE [LARGE SCALE GENOMIC DNA]</scope>
    <source>
        <strain evidence="2">NF5</strain>
    </source>
</reference>
<dbReference type="EMBL" id="CP011070">
    <property type="protein sequence ID" value="AJW70213.1"/>
    <property type="molecule type" value="Genomic_DNA"/>
</dbReference>
<keyword evidence="2" id="KW-1185">Reference proteome</keyword>
<dbReference type="STRING" id="1580092.NADRNF5_0517"/>
<dbReference type="Proteomes" id="UP000032408">
    <property type="component" value="Chromosome"/>
</dbReference>
<gene>
    <name evidence="1" type="ORF">NADRNF5_0517</name>
</gene>
<proteinExistence type="predicted"/>
<name>A0A0D5C0W0_9ARCH</name>
<organism evidence="1 2">
    <name type="scientific">Nitrosopumilus adriaticus</name>
    <dbReference type="NCBI Taxonomy" id="1580092"/>
    <lineage>
        <taxon>Archaea</taxon>
        <taxon>Nitrososphaerota</taxon>
        <taxon>Nitrososphaeria</taxon>
        <taxon>Nitrosopumilales</taxon>
        <taxon>Nitrosopumilaceae</taxon>
        <taxon>Nitrosopumilus</taxon>
    </lineage>
</organism>